<feature type="region of interest" description="Disordered" evidence="1">
    <location>
        <begin position="31"/>
        <end position="69"/>
    </location>
</feature>
<accession>A0A5B2X997</accession>
<dbReference type="RefSeq" id="WP_149851257.1">
    <property type="nucleotide sequence ID" value="NZ_VUOB01000037.1"/>
</dbReference>
<comment type="caution">
    <text evidence="3">The sequence shown here is derived from an EMBL/GenBank/DDBJ whole genome shotgun (WGS) entry which is preliminary data.</text>
</comment>
<evidence type="ECO:0000256" key="2">
    <source>
        <dbReference type="SAM" id="SignalP"/>
    </source>
</evidence>
<dbReference type="Proteomes" id="UP000323454">
    <property type="component" value="Unassembled WGS sequence"/>
</dbReference>
<reference evidence="3 4" key="2">
    <citation type="submission" date="2019-09" db="EMBL/GenBank/DDBJ databases">
        <authorList>
            <person name="Jin C."/>
        </authorList>
    </citation>
    <scope>NUCLEOTIDE SEQUENCE [LARGE SCALE GENOMIC DNA]</scope>
    <source>
        <strain evidence="3 4">AN110305</strain>
    </source>
</reference>
<reference evidence="3 4" key="1">
    <citation type="submission" date="2019-09" db="EMBL/GenBank/DDBJ databases">
        <title>Goodfellowia gen. nov., a new genus of the Pseudonocardineae related to Actinoalloteichus, containing Goodfellowia coeruleoviolacea gen. nov., comb. nov. gen. nov., comb. nov.</title>
        <authorList>
            <person name="Labeda D."/>
        </authorList>
    </citation>
    <scope>NUCLEOTIDE SEQUENCE [LARGE SCALE GENOMIC DNA]</scope>
    <source>
        <strain evidence="3 4">AN110305</strain>
    </source>
</reference>
<dbReference type="InterPro" id="IPR024520">
    <property type="entry name" value="DUF3558"/>
</dbReference>
<evidence type="ECO:0000256" key="1">
    <source>
        <dbReference type="SAM" id="MobiDB-lite"/>
    </source>
</evidence>
<dbReference type="AlphaFoldDB" id="A0A5B2X997"/>
<keyword evidence="4" id="KW-1185">Reference proteome</keyword>
<proteinExistence type="predicted"/>
<dbReference type="PROSITE" id="PS51257">
    <property type="entry name" value="PROKAR_LIPOPROTEIN"/>
    <property type="match status" value="1"/>
</dbReference>
<organism evidence="3 4">
    <name type="scientific">Solihabitans fulvus</name>
    <dbReference type="NCBI Taxonomy" id="1892852"/>
    <lineage>
        <taxon>Bacteria</taxon>
        <taxon>Bacillati</taxon>
        <taxon>Actinomycetota</taxon>
        <taxon>Actinomycetes</taxon>
        <taxon>Pseudonocardiales</taxon>
        <taxon>Pseudonocardiaceae</taxon>
        <taxon>Solihabitans</taxon>
    </lineage>
</organism>
<sequence length="214" mass="21726">MRSTWQRLALALAVVTVPVLAITGCSDKTGGTASGTGSVGASTAPSTAGSGSASTSASSAATPVTRPRQVDLKKITDPCALYTPQLKQAFGLDRPPLAGAASAMFGKGPACDDFNSSGTGAKDIGLSFAPVANQGIADWLKVNTPKDKTSVQAAGFPAIRYTTGQACFVQVDVADGQYLVVQFTDVSLKPDRATTPEERCQGAAKAAELVVASL</sequence>
<feature type="signal peptide" evidence="2">
    <location>
        <begin position="1"/>
        <end position="21"/>
    </location>
</feature>
<protein>
    <submittedName>
        <fullName evidence="3">DUF3558 domain-containing protein</fullName>
    </submittedName>
</protein>
<gene>
    <name evidence="3" type="ORF">F0L68_20610</name>
</gene>
<name>A0A5B2X997_9PSEU</name>
<dbReference type="EMBL" id="VUOB01000037">
    <property type="protein sequence ID" value="KAA2260128.1"/>
    <property type="molecule type" value="Genomic_DNA"/>
</dbReference>
<dbReference type="OrthoDB" id="3688771at2"/>
<evidence type="ECO:0000313" key="4">
    <source>
        <dbReference type="Proteomes" id="UP000323454"/>
    </source>
</evidence>
<feature type="compositionally biased region" description="Low complexity" evidence="1">
    <location>
        <begin position="39"/>
        <end position="65"/>
    </location>
</feature>
<keyword evidence="2" id="KW-0732">Signal</keyword>
<evidence type="ECO:0000313" key="3">
    <source>
        <dbReference type="EMBL" id="KAA2260128.1"/>
    </source>
</evidence>
<feature type="chain" id="PRO_5022849562" evidence="2">
    <location>
        <begin position="22"/>
        <end position="214"/>
    </location>
</feature>
<dbReference type="Pfam" id="PF12079">
    <property type="entry name" value="DUF3558"/>
    <property type="match status" value="1"/>
</dbReference>